<comment type="similarity">
    <text evidence="3">Belongs to the telombin family.</text>
</comment>
<dbReference type="Pfam" id="PF16686">
    <property type="entry name" value="POT1PC"/>
    <property type="match status" value="1"/>
</dbReference>
<evidence type="ECO:0000256" key="7">
    <source>
        <dbReference type="ARBA" id="ARBA00023125"/>
    </source>
</evidence>
<evidence type="ECO:0000256" key="6">
    <source>
        <dbReference type="ARBA" id="ARBA00022895"/>
    </source>
</evidence>
<dbReference type="InterPro" id="IPR011564">
    <property type="entry name" value="Telomer_end-bd_POT1/Cdc13"/>
</dbReference>
<proteinExistence type="inferred from homology"/>
<keyword evidence="5" id="KW-0158">Chromosome</keyword>
<dbReference type="Pfam" id="PF02765">
    <property type="entry name" value="POT1"/>
    <property type="match status" value="1"/>
</dbReference>
<keyword evidence="7" id="KW-0238">DNA-binding</keyword>
<evidence type="ECO:0000256" key="5">
    <source>
        <dbReference type="ARBA" id="ARBA00022454"/>
    </source>
</evidence>
<dbReference type="PANTHER" id="PTHR14513:SF0">
    <property type="entry name" value="PROTECTION OF TELOMERES PROTEIN 1"/>
    <property type="match status" value="1"/>
</dbReference>
<dbReference type="InterPro" id="IPR028389">
    <property type="entry name" value="POT1"/>
</dbReference>
<keyword evidence="8" id="KW-0539">Nucleus</keyword>
<reference evidence="11 12" key="1">
    <citation type="journal article" date="2023" name="bioRxiv">
        <title>High-quality genome assemblies of four members of thePodospora anserinaspecies complex.</title>
        <authorList>
            <person name="Ament-Velasquez S.L."/>
            <person name="Vogan A.A."/>
            <person name="Wallerman O."/>
            <person name="Hartmann F."/>
            <person name="Gautier V."/>
            <person name="Silar P."/>
            <person name="Giraud T."/>
            <person name="Johannesson H."/>
        </authorList>
    </citation>
    <scope>NUCLEOTIDE SEQUENCE [LARGE SCALE GENOMIC DNA]</scope>
    <source>
        <strain evidence="11 12">CBS 112042</strain>
    </source>
</reference>
<sequence>MASKQEEGDLPQGFVRLRDVLDQKFVPGHMVNVIGSIIDTQALFKTSKDWKTTWSLMDWSVEDECYGVKLNIFRPLETDIPQIAYQDVVVLHRVKVQRYGGNISFITNHQTTIRVYESSKIPRPPESASVALRPCTKKDERPELTEEIHHYVAAFYHKLDKTNVPSEEVFQQAARQSANVKEKFSLLQDVQAERFYDLIVRVVRAPHFDFDNKATLYVSDYTENPAFHDHIPENLDASQDGDVYGYTSEEPAPVAERWIAPEGKKSLQVTCWEPHSRALQEDVKLGSWIGLKNVQIRLGHDYKYLEGFVREDRTYPNRINVYPLNLDDRENMDDRLTAALRRQQAADKEKKKVIKDIKSAQVAGQKRKASKVQAIEDQPALNAKQRRAENRAKKKEEKARQNVVSAAAVAPGTKSDPPKQNPAQDVTLAGNRQIICEKSNVGLTTIESMLEPSFMKIKIDADTVEVQVPFVNKKYLTFVRVVDFSPSCIEDFAVSRKITQYQDLSDSENSGGSSLDEDESSGGDNDPTVKRAWEWRFSLLLEDALPADGSSPARVWVAVNNGAGQCLTNLDADDLRKNRKCRYQLQDIMHILWGNLKEVKAANGEKQQASKQEVNSRPGSRGSNGNRTQMPDLDSDEEKEEASGRGKESSSRWNEIRLVNKPFTCPIKQYGVRTGKKDEWMRVFAMDGVRIKDV</sequence>
<evidence type="ECO:0000313" key="11">
    <source>
        <dbReference type="EMBL" id="KAK4645627.1"/>
    </source>
</evidence>
<organism evidence="11 12">
    <name type="scientific">Podospora bellae-mahoneyi</name>
    <dbReference type="NCBI Taxonomy" id="2093777"/>
    <lineage>
        <taxon>Eukaryota</taxon>
        <taxon>Fungi</taxon>
        <taxon>Dikarya</taxon>
        <taxon>Ascomycota</taxon>
        <taxon>Pezizomycotina</taxon>
        <taxon>Sordariomycetes</taxon>
        <taxon>Sordariomycetidae</taxon>
        <taxon>Sordariales</taxon>
        <taxon>Podosporaceae</taxon>
        <taxon>Podospora</taxon>
    </lineage>
</organism>
<evidence type="ECO:0000256" key="8">
    <source>
        <dbReference type="ARBA" id="ARBA00023242"/>
    </source>
</evidence>
<protein>
    <recommendedName>
        <fullName evidence="4">Protection of telomeres protein 1</fullName>
    </recommendedName>
</protein>
<evidence type="ECO:0000256" key="3">
    <source>
        <dbReference type="ARBA" id="ARBA00008442"/>
    </source>
</evidence>
<feature type="region of interest" description="Disordered" evidence="9">
    <location>
        <begin position="503"/>
        <end position="527"/>
    </location>
</feature>
<dbReference type="InterPro" id="IPR032042">
    <property type="entry name" value="POT1PC"/>
</dbReference>
<feature type="region of interest" description="Disordered" evidence="9">
    <location>
        <begin position="365"/>
        <end position="428"/>
    </location>
</feature>
<dbReference type="EMBL" id="JAFFGZ010000004">
    <property type="protein sequence ID" value="KAK4645627.1"/>
    <property type="molecule type" value="Genomic_DNA"/>
</dbReference>
<keyword evidence="6" id="KW-0779">Telomere</keyword>
<comment type="caution">
    <text evidence="11">The sequence shown here is derived from an EMBL/GenBank/DDBJ whole genome shotgun (WGS) entry which is preliminary data.</text>
</comment>
<dbReference type="PANTHER" id="PTHR14513">
    <property type="entry name" value="PROTECTION OF TELOMERES 1"/>
    <property type="match status" value="1"/>
</dbReference>
<comment type="subcellular location">
    <subcellularLocation>
        <location evidence="2">Chromosome</location>
        <location evidence="2">Telomere</location>
    </subcellularLocation>
    <subcellularLocation>
        <location evidence="1">Nucleus</location>
    </subcellularLocation>
</comment>
<feature type="compositionally biased region" description="Polar residues" evidence="9">
    <location>
        <begin position="605"/>
        <end position="629"/>
    </location>
</feature>
<dbReference type="RefSeq" id="XP_062734603.1">
    <property type="nucleotide sequence ID" value="XM_062876047.1"/>
</dbReference>
<dbReference type="Proteomes" id="UP001322138">
    <property type="component" value="Unassembled WGS sequence"/>
</dbReference>
<feature type="compositionally biased region" description="Low complexity" evidence="9">
    <location>
        <begin position="503"/>
        <end position="514"/>
    </location>
</feature>
<gene>
    <name evidence="11" type="ORF">QC761_203210</name>
</gene>
<dbReference type="SMART" id="SM00976">
    <property type="entry name" value="Telo_bind"/>
    <property type="match status" value="1"/>
</dbReference>
<name>A0ABR0FRX7_9PEZI</name>
<evidence type="ECO:0000256" key="2">
    <source>
        <dbReference type="ARBA" id="ARBA00004574"/>
    </source>
</evidence>
<dbReference type="Gene3D" id="2.40.50.140">
    <property type="entry name" value="Nucleic acid-binding proteins"/>
    <property type="match status" value="2"/>
</dbReference>
<evidence type="ECO:0000256" key="9">
    <source>
        <dbReference type="SAM" id="MobiDB-lite"/>
    </source>
</evidence>
<accession>A0ABR0FRX7</accession>
<evidence type="ECO:0000256" key="1">
    <source>
        <dbReference type="ARBA" id="ARBA00004123"/>
    </source>
</evidence>
<dbReference type="SUPFAM" id="SSF50249">
    <property type="entry name" value="Nucleic acid-binding proteins"/>
    <property type="match status" value="2"/>
</dbReference>
<evidence type="ECO:0000259" key="10">
    <source>
        <dbReference type="SMART" id="SM00976"/>
    </source>
</evidence>
<dbReference type="InterPro" id="IPR012340">
    <property type="entry name" value="NA-bd_OB-fold"/>
</dbReference>
<feature type="domain" description="Telomeric single stranded DNA binding POT1/Cdc13" evidence="10">
    <location>
        <begin position="14"/>
        <end position="160"/>
    </location>
</feature>
<feature type="compositionally biased region" description="Basic and acidic residues" evidence="9">
    <location>
        <begin position="641"/>
        <end position="650"/>
    </location>
</feature>
<feature type="compositionally biased region" description="Basic and acidic residues" evidence="9">
    <location>
        <begin position="386"/>
        <end position="400"/>
    </location>
</feature>
<keyword evidence="12" id="KW-1185">Reference proteome</keyword>
<evidence type="ECO:0000313" key="12">
    <source>
        <dbReference type="Proteomes" id="UP001322138"/>
    </source>
</evidence>
<feature type="region of interest" description="Disordered" evidence="9">
    <location>
        <begin position="603"/>
        <end position="653"/>
    </location>
</feature>
<evidence type="ECO:0000256" key="4">
    <source>
        <dbReference type="ARBA" id="ARBA00015253"/>
    </source>
</evidence>
<dbReference type="GeneID" id="87895529"/>